<keyword evidence="4" id="KW-1185">Reference proteome</keyword>
<dbReference type="RefSeq" id="WP_166108236.1">
    <property type="nucleotide sequence ID" value="NZ_JAADJT010000017.1"/>
</dbReference>
<feature type="domain" description="ATP-grasp" evidence="2">
    <location>
        <begin position="115"/>
        <end position="312"/>
    </location>
</feature>
<proteinExistence type="predicted"/>
<comment type="caution">
    <text evidence="3">The sequence shown here is derived from an EMBL/GenBank/DDBJ whole genome shotgun (WGS) entry which is preliminary data.</text>
</comment>
<dbReference type="PROSITE" id="PS50975">
    <property type="entry name" value="ATP_GRASP"/>
    <property type="match status" value="1"/>
</dbReference>
<evidence type="ECO:0000256" key="1">
    <source>
        <dbReference type="PROSITE-ProRule" id="PRU00409"/>
    </source>
</evidence>
<keyword evidence="3" id="KW-0436">Ligase</keyword>
<dbReference type="Proteomes" id="UP000666369">
    <property type="component" value="Unassembled WGS sequence"/>
</dbReference>
<sequence>MIPAVVLGIDTPIGLTIVRDLGMRGVAVHGIAWSKNAIGLASRYLHRGLLRAKGDAALIEQLIALSGELGTSCLFAIAENDIALLNLHRERLPRYRMMFADAARMNRVVNKEQTYAAAARAGLHVPQTRQVSSMAQAEAAGRELRFPVVLKWSNPHEVMRRLSAAGLPLAKAHYCQTPPALLDYLQPYEAAGMYPLIQEYCAGYGLGQFILMKDGQAHYVFQHQRLHEWPPEGGFSSLCVSLAPYRHRELMQQSIALLRELEWEGIAMVEYRHDPATGESALMEVNGRFWGSLPLAWHAGASFPWLAYQLFGMNRAQTLPPYRTGIRCRFMAPETKRLVRVLFQPHRIADRNLTIKRLPTLFGYLTDFLRPRTRYFVFCWHDPAPFFKDLRGIRRN</sequence>
<organism evidence="3 4">
    <name type="scientific">Duganella aceris</name>
    <dbReference type="NCBI Taxonomy" id="2703883"/>
    <lineage>
        <taxon>Bacteria</taxon>
        <taxon>Pseudomonadati</taxon>
        <taxon>Pseudomonadota</taxon>
        <taxon>Betaproteobacteria</taxon>
        <taxon>Burkholderiales</taxon>
        <taxon>Oxalobacteraceae</taxon>
        <taxon>Telluria group</taxon>
        <taxon>Duganella</taxon>
    </lineage>
</organism>
<gene>
    <name evidence="3" type="ORF">GW587_28175</name>
</gene>
<dbReference type="Gene3D" id="3.30.1490.20">
    <property type="entry name" value="ATP-grasp fold, A domain"/>
    <property type="match status" value="1"/>
</dbReference>
<reference evidence="3 4" key="1">
    <citation type="submission" date="2020-01" db="EMBL/GenBank/DDBJ databases">
        <authorList>
            <person name="Lee S.D."/>
        </authorList>
    </citation>
    <scope>NUCLEOTIDE SEQUENCE [LARGE SCALE GENOMIC DNA]</scope>
    <source>
        <strain evidence="3 4">SAP-35</strain>
    </source>
</reference>
<dbReference type="Gene3D" id="3.30.470.20">
    <property type="entry name" value="ATP-grasp fold, B domain"/>
    <property type="match status" value="1"/>
</dbReference>
<reference evidence="4" key="2">
    <citation type="submission" date="2023-07" db="EMBL/GenBank/DDBJ databases">
        <title>Duganella aceri sp. nov., isolated from tree sap.</title>
        <authorList>
            <person name="Kim I.S."/>
        </authorList>
    </citation>
    <scope>NUCLEOTIDE SEQUENCE [LARGE SCALE GENOMIC DNA]</scope>
    <source>
        <strain evidence="4">SAP-35</strain>
    </source>
</reference>
<keyword evidence="1" id="KW-0547">Nucleotide-binding</keyword>
<dbReference type="EMBL" id="JAADJT010000017">
    <property type="protein sequence ID" value="NGZ88121.1"/>
    <property type="molecule type" value="Genomic_DNA"/>
</dbReference>
<dbReference type="InterPro" id="IPR013815">
    <property type="entry name" value="ATP_grasp_subdomain_1"/>
</dbReference>
<dbReference type="GO" id="GO:0016874">
    <property type="term" value="F:ligase activity"/>
    <property type="evidence" value="ECO:0007669"/>
    <property type="project" value="UniProtKB-KW"/>
</dbReference>
<name>A0ABX0FTU6_9BURK</name>
<evidence type="ECO:0000313" key="3">
    <source>
        <dbReference type="EMBL" id="NGZ88121.1"/>
    </source>
</evidence>
<protein>
    <submittedName>
        <fullName evidence="3">Carboxylate--amine ligase</fullName>
    </submittedName>
</protein>
<evidence type="ECO:0000259" key="2">
    <source>
        <dbReference type="PROSITE" id="PS50975"/>
    </source>
</evidence>
<dbReference type="SUPFAM" id="SSF56059">
    <property type="entry name" value="Glutathione synthetase ATP-binding domain-like"/>
    <property type="match status" value="1"/>
</dbReference>
<evidence type="ECO:0000313" key="4">
    <source>
        <dbReference type="Proteomes" id="UP000666369"/>
    </source>
</evidence>
<keyword evidence="1" id="KW-0067">ATP-binding</keyword>
<dbReference type="InterPro" id="IPR011761">
    <property type="entry name" value="ATP-grasp"/>
</dbReference>
<accession>A0ABX0FTU6</accession>